<keyword evidence="2" id="KW-1185">Reference proteome</keyword>
<dbReference type="OrthoDB" id="9807907at2"/>
<dbReference type="AlphaFoldDB" id="A0A1J1LS23"/>
<gene>
    <name evidence="1" type="ORF">PL9214670034</name>
</gene>
<organism evidence="1 2">
    <name type="scientific">Planktothrix tepida PCC 9214</name>
    <dbReference type="NCBI Taxonomy" id="671072"/>
    <lineage>
        <taxon>Bacteria</taxon>
        <taxon>Bacillati</taxon>
        <taxon>Cyanobacteriota</taxon>
        <taxon>Cyanophyceae</taxon>
        <taxon>Oscillatoriophycideae</taxon>
        <taxon>Oscillatoriales</taxon>
        <taxon>Microcoleaceae</taxon>
        <taxon>Planktothrix</taxon>
    </lineage>
</organism>
<evidence type="ECO:0000313" key="2">
    <source>
        <dbReference type="Proteomes" id="UP000184315"/>
    </source>
</evidence>
<dbReference type="Proteomes" id="UP000184315">
    <property type="component" value="Unassembled WGS sequence"/>
</dbReference>
<reference evidence="2" key="1">
    <citation type="submission" date="2015-10" db="EMBL/GenBank/DDBJ databases">
        <authorList>
            <person name="Regsiter A."/>
            <person name="william w."/>
        </authorList>
    </citation>
    <scope>NUCLEOTIDE SEQUENCE [LARGE SCALE GENOMIC DNA]</scope>
</reference>
<proteinExistence type="predicted"/>
<dbReference type="EMBL" id="CZDF01000174">
    <property type="protein sequence ID" value="CUR35408.1"/>
    <property type="molecule type" value="Genomic_DNA"/>
</dbReference>
<accession>A0A1J1LS23</accession>
<dbReference type="RefSeq" id="WP_072722387.1">
    <property type="nucleotide sequence ID" value="NZ_LN889815.1"/>
</dbReference>
<protein>
    <submittedName>
        <fullName evidence="1">Uncharacterized protein</fullName>
    </submittedName>
</protein>
<sequence length="74" mass="8473">MDNSQLESLLQDLESDILEQNQRTVEQQLASVRFTTRIQTPIFPTNLGALVIGKEPRQFVPGAYIQLVIIRRHP</sequence>
<dbReference type="STRING" id="671072.PL9214670034"/>
<name>A0A1J1LS23_9CYAN</name>
<evidence type="ECO:0000313" key="1">
    <source>
        <dbReference type="EMBL" id="CUR35408.1"/>
    </source>
</evidence>